<dbReference type="SUPFAM" id="SSF55785">
    <property type="entry name" value="PYP-like sensor domain (PAS domain)"/>
    <property type="match status" value="1"/>
</dbReference>
<dbReference type="InterPro" id="IPR000014">
    <property type="entry name" value="PAS"/>
</dbReference>
<dbReference type="Gene3D" id="3.30.450.20">
    <property type="entry name" value="PAS domain"/>
    <property type="match status" value="1"/>
</dbReference>
<reference evidence="2 3" key="1">
    <citation type="journal article" date="2024" name="Chem. Sci.">
        <title>Discovery of megapolipeptins by genome mining of a Burkholderiales bacteria collection.</title>
        <authorList>
            <person name="Paulo B.S."/>
            <person name="Recchia M.J.J."/>
            <person name="Lee S."/>
            <person name="Fergusson C.H."/>
            <person name="Romanowski S.B."/>
            <person name="Hernandez A."/>
            <person name="Krull N."/>
            <person name="Liu D.Y."/>
            <person name="Cavanagh H."/>
            <person name="Bos A."/>
            <person name="Gray C.A."/>
            <person name="Murphy B.T."/>
            <person name="Linington R.G."/>
            <person name="Eustaquio A.S."/>
        </authorList>
    </citation>
    <scope>NUCLEOTIDE SEQUENCE [LARGE SCALE GENOMIC DNA]</scope>
    <source>
        <strain evidence="2 3">RL17-374-BIF-D</strain>
    </source>
</reference>
<keyword evidence="3" id="KW-1185">Reference proteome</keyword>
<evidence type="ECO:0000313" key="3">
    <source>
        <dbReference type="Proteomes" id="UP001629462"/>
    </source>
</evidence>
<dbReference type="Proteomes" id="UP001629462">
    <property type="component" value="Unassembled WGS sequence"/>
</dbReference>
<accession>A0ABW9CW37</accession>
<proteinExistence type="predicted"/>
<gene>
    <name evidence="2" type="ORF">PQR08_30875</name>
</gene>
<comment type="caution">
    <text evidence="2">The sequence shown here is derived from an EMBL/GenBank/DDBJ whole genome shotgun (WGS) entry which is preliminary data.</text>
</comment>
<dbReference type="PROSITE" id="PS50112">
    <property type="entry name" value="PAS"/>
    <property type="match status" value="1"/>
</dbReference>
<organism evidence="2 3">
    <name type="scientific">Caballeronia jiangsuensis</name>
    <dbReference type="NCBI Taxonomy" id="1458357"/>
    <lineage>
        <taxon>Bacteria</taxon>
        <taxon>Pseudomonadati</taxon>
        <taxon>Pseudomonadota</taxon>
        <taxon>Betaproteobacteria</taxon>
        <taxon>Burkholderiales</taxon>
        <taxon>Burkholderiaceae</taxon>
        <taxon>Caballeronia</taxon>
    </lineage>
</organism>
<dbReference type="SMART" id="SM00091">
    <property type="entry name" value="PAS"/>
    <property type="match status" value="2"/>
</dbReference>
<dbReference type="InterPro" id="IPR013656">
    <property type="entry name" value="PAS_4"/>
</dbReference>
<evidence type="ECO:0000313" key="2">
    <source>
        <dbReference type="EMBL" id="MFM0521832.1"/>
    </source>
</evidence>
<name>A0ABW9CW37_9BURK</name>
<dbReference type="EMBL" id="JAQQDB010000040">
    <property type="protein sequence ID" value="MFM0521832.1"/>
    <property type="molecule type" value="Genomic_DNA"/>
</dbReference>
<dbReference type="InterPro" id="IPR035965">
    <property type="entry name" value="PAS-like_dom_sf"/>
</dbReference>
<dbReference type="RefSeq" id="WP_408163483.1">
    <property type="nucleotide sequence ID" value="NZ_JAQQDB010000040.1"/>
</dbReference>
<feature type="domain" description="PAS" evidence="1">
    <location>
        <begin position="135"/>
        <end position="190"/>
    </location>
</feature>
<dbReference type="CDD" id="cd00130">
    <property type="entry name" value="PAS"/>
    <property type="match status" value="1"/>
</dbReference>
<protein>
    <submittedName>
        <fullName evidence="2">PAS domain-containing protein</fullName>
    </submittedName>
</protein>
<dbReference type="Pfam" id="PF08448">
    <property type="entry name" value="PAS_4"/>
    <property type="match status" value="1"/>
</dbReference>
<evidence type="ECO:0000259" key="1">
    <source>
        <dbReference type="PROSITE" id="PS50112"/>
    </source>
</evidence>
<sequence length="935" mass="103374">MSTIAHEVPDALRELRTCDAATANALLASDLPCAFVDGQGVVIEANEALNALSPGLVGSTLADAFGIDPAALADEHADAPGVCGIWESKFREQLPAVVRVVYRVRDTDRKVAIVTDCTALRRAETVRFSRTPYTVMRVSVDGIVRYANEEAQKIFGREPGDVTGQALEAFFPADLGAPIRETLAECVSNGTHKTLRVLLPRRPGASLCEALLVFTPDLTLFGHAFGAVVVIESSLTRQVRGEIATIALDQLNQDWRCRLGAILEKIQPLIPFDHAIFGIYADNCKLFKAVALYGKEKVVWPERWLPLDAGLVQNMIEQKDFISGSISEALIKHPSLAKNEVVNAYRGARIESSVTLIVNGPNGATSALSLCSTACQRYKWSDYETLSDLGLESILLRCEEQLKQEGHLFRADIKQIVNRFKDPLKGAKRVVEEMQSRLKWDLVALYRVDRLAGSFICIAHAPRNGDDRVPEAHVPLKEGILGATLDSGEGVAVVNGVGESGVDQCGYRRTRSWVKSVMTFTIELSNRPRWIFLIESKKLKAFLGPDSDSLLELRTDIQHSLQERLHTETNARLMRESERGTVLVGMDGVILENNPAASDMLGLENVQRGDPKPIWDYGSNEHARIVLTGGVGVSTSNRRIELVATDGSKRLVMATRVTLNDAFDTAIWFFTDLSTLAWSRDMRYLREVVAEVAQQARAPISLASSLFRQLARQSGPDARSSVDSNTAQFKDLCKRLSAELCKADITYERLVEADPVRDKPMRNDAPVDLRACLDGIVATLPERDQRVLQRFSDEGPFIVEGDEERLAFVIRSILGYLLLTRPIDDTLIRLSLRLRLPPQHWPPAVRLKMYFARPSNALRPGAVAQSREADPLQFVFDAARDSARLAMGSIRAVVGAHHGTLTTEPRDIRDGDFSRPLTSFKIMLPRREGDDSNGQ</sequence>